<evidence type="ECO:0000313" key="1">
    <source>
        <dbReference type="EMBL" id="VFQ74783.1"/>
    </source>
</evidence>
<dbReference type="AlphaFoldDB" id="A0A484LEF6"/>
<proteinExistence type="predicted"/>
<dbReference type="EMBL" id="OOIL02001371">
    <property type="protein sequence ID" value="VFQ74783.1"/>
    <property type="molecule type" value="Genomic_DNA"/>
</dbReference>
<protein>
    <submittedName>
        <fullName evidence="1">Uncharacterized protein</fullName>
    </submittedName>
</protein>
<dbReference type="Proteomes" id="UP000595140">
    <property type="component" value="Unassembled WGS sequence"/>
</dbReference>
<keyword evidence="2" id="KW-1185">Reference proteome</keyword>
<name>A0A484LEF6_9ASTE</name>
<reference evidence="1 2" key="1">
    <citation type="submission" date="2018-04" db="EMBL/GenBank/DDBJ databases">
        <authorList>
            <person name="Vogel A."/>
        </authorList>
    </citation>
    <scope>NUCLEOTIDE SEQUENCE [LARGE SCALE GENOMIC DNA]</scope>
</reference>
<accession>A0A484LEF6</accession>
<organism evidence="1 2">
    <name type="scientific">Cuscuta campestris</name>
    <dbReference type="NCBI Taxonomy" id="132261"/>
    <lineage>
        <taxon>Eukaryota</taxon>
        <taxon>Viridiplantae</taxon>
        <taxon>Streptophyta</taxon>
        <taxon>Embryophyta</taxon>
        <taxon>Tracheophyta</taxon>
        <taxon>Spermatophyta</taxon>
        <taxon>Magnoliopsida</taxon>
        <taxon>eudicotyledons</taxon>
        <taxon>Gunneridae</taxon>
        <taxon>Pentapetalae</taxon>
        <taxon>asterids</taxon>
        <taxon>lamiids</taxon>
        <taxon>Solanales</taxon>
        <taxon>Convolvulaceae</taxon>
        <taxon>Cuscuteae</taxon>
        <taxon>Cuscuta</taxon>
        <taxon>Cuscuta subgen. Grammica</taxon>
        <taxon>Cuscuta sect. Cleistogrammica</taxon>
    </lineage>
</organism>
<sequence>MHFTEEELESIVNSDRSICSILLHTVHHHLYCSRLRNRILIRKMWDKFEAREMSQIHVLNKDWIGR</sequence>
<evidence type="ECO:0000313" key="2">
    <source>
        <dbReference type="Proteomes" id="UP000595140"/>
    </source>
</evidence>
<gene>
    <name evidence="1" type="ORF">CCAM_LOCUS16559</name>
</gene>